<comment type="caution">
    <text evidence="2">The sequence shown here is derived from an EMBL/GenBank/DDBJ whole genome shotgun (WGS) entry which is preliminary data.</text>
</comment>
<evidence type="ECO:0000256" key="1">
    <source>
        <dbReference type="SAM" id="Phobius"/>
    </source>
</evidence>
<feature type="transmembrane region" description="Helical" evidence="1">
    <location>
        <begin position="43"/>
        <end position="65"/>
    </location>
</feature>
<feature type="non-terminal residue" evidence="2">
    <location>
        <position position="1"/>
    </location>
</feature>
<proteinExistence type="predicted"/>
<name>X1CA77_9ZZZZ</name>
<dbReference type="AlphaFoldDB" id="X1CA77"/>
<organism evidence="2">
    <name type="scientific">marine sediment metagenome</name>
    <dbReference type="NCBI Taxonomy" id="412755"/>
    <lineage>
        <taxon>unclassified sequences</taxon>
        <taxon>metagenomes</taxon>
        <taxon>ecological metagenomes</taxon>
    </lineage>
</organism>
<gene>
    <name evidence="2" type="ORF">S01H4_49989</name>
</gene>
<feature type="transmembrane region" description="Helical" evidence="1">
    <location>
        <begin position="12"/>
        <end position="31"/>
    </location>
</feature>
<keyword evidence="1" id="KW-0472">Membrane</keyword>
<evidence type="ECO:0000313" key="2">
    <source>
        <dbReference type="EMBL" id="GAG90152.1"/>
    </source>
</evidence>
<dbReference type="EMBL" id="BART01028333">
    <property type="protein sequence ID" value="GAG90152.1"/>
    <property type="molecule type" value="Genomic_DNA"/>
</dbReference>
<keyword evidence="1" id="KW-0812">Transmembrane</keyword>
<keyword evidence="1" id="KW-1133">Transmembrane helix</keyword>
<reference evidence="2" key="1">
    <citation type="journal article" date="2014" name="Front. Microbiol.">
        <title>High frequency of phylogenetically diverse reductive dehalogenase-homologous genes in deep subseafloor sedimentary metagenomes.</title>
        <authorList>
            <person name="Kawai M."/>
            <person name="Futagami T."/>
            <person name="Toyoda A."/>
            <person name="Takaki Y."/>
            <person name="Nishi S."/>
            <person name="Hori S."/>
            <person name="Arai W."/>
            <person name="Tsubouchi T."/>
            <person name="Morono Y."/>
            <person name="Uchiyama I."/>
            <person name="Ito T."/>
            <person name="Fujiyama A."/>
            <person name="Inagaki F."/>
            <person name="Takami H."/>
        </authorList>
    </citation>
    <scope>NUCLEOTIDE SEQUENCE</scope>
    <source>
        <strain evidence="2">Expedition CK06-06</strain>
    </source>
</reference>
<protein>
    <submittedName>
        <fullName evidence="2">Uncharacterized protein</fullName>
    </submittedName>
</protein>
<sequence>PFPTGRTGRSVLVNLMLFISAVTAVLSETGVLPNISLTLPLQYLAASGIAMGSTLFVGWMIPAVFKACRCFGFSQKEKSVGLASPASKRSTAQINSQLGGAAEIELSRIPNNQVRQVDGLLQSARTSWLGDNFSGQNETYNFQDDSSISSLDLGSPR</sequence>
<accession>X1CA77</accession>